<dbReference type="HOGENOM" id="CLU_027091_3_2_1"/>
<dbReference type="Proteomes" id="UP000008144">
    <property type="component" value="Chromosome 8"/>
</dbReference>
<accession>F6UFW3</accession>
<reference evidence="2" key="4">
    <citation type="submission" date="2025-09" db="UniProtKB">
        <authorList>
            <consortium name="Ensembl"/>
        </authorList>
    </citation>
    <scope>IDENTIFICATION</scope>
</reference>
<dbReference type="OMA" id="NCIVMDP"/>
<dbReference type="EMBL" id="EAAA01002678">
    <property type="status" value="NOT_ANNOTATED_CDS"/>
    <property type="molecule type" value="Genomic_DNA"/>
</dbReference>
<dbReference type="InParanoid" id="F6UFW3"/>
<reference evidence="2" key="2">
    <citation type="journal article" date="2008" name="Genome Biol.">
        <title>Improved genome assembly and evidence-based global gene model set for the chordate Ciona intestinalis: new insight into intron and operon populations.</title>
        <authorList>
            <person name="Satou Y."/>
            <person name="Mineta K."/>
            <person name="Ogasawara M."/>
            <person name="Sasakura Y."/>
            <person name="Shoguchi E."/>
            <person name="Ueno K."/>
            <person name="Yamada L."/>
            <person name="Matsumoto J."/>
            <person name="Wasserscheid J."/>
            <person name="Dewar K."/>
            <person name="Wiley G.B."/>
            <person name="Macmil S.L."/>
            <person name="Roe B.A."/>
            <person name="Zeller R.W."/>
            <person name="Hastings K.E."/>
            <person name="Lemaire P."/>
            <person name="Lindquist E."/>
            <person name="Endo T."/>
            <person name="Hotta K."/>
            <person name="Inaba K."/>
        </authorList>
    </citation>
    <scope>NUCLEOTIDE SEQUENCE [LARGE SCALE GENOMIC DNA]</scope>
    <source>
        <strain evidence="2">wild type</strain>
    </source>
</reference>
<dbReference type="PROSITE" id="PS51143">
    <property type="entry name" value="MT_A70"/>
    <property type="match status" value="1"/>
</dbReference>
<dbReference type="STRING" id="7719.ENSCINP00000024384"/>
<name>F6UFW3_CIOIN</name>
<reference evidence="3" key="1">
    <citation type="journal article" date="2002" name="Science">
        <title>The draft genome of Ciona intestinalis: insights into chordate and vertebrate origins.</title>
        <authorList>
            <person name="Dehal P."/>
            <person name="Satou Y."/>
            <person name="Campbell R.K."/>
            <person name="Chapman J."/>
            <person name="Degnan B."/>
            <person name="De Tomaso A."/>
            <person name="Davidson B."/>
            <person name="Di Gregorio A."/>
            <person name="Gelpke M."/>
            <person name="Goodstein D.M."/>
            <person name="Harafuji N."/>
            <person name="Hastings K.E."/>
            <person name="Ho I."/>
            <person name="Hotta K."/>
            <person name="Huang W."/>
            <person name="Kawashima T."/>
            <person name="Lemaire P."/>
            <person name="Martinez D."/>
            <person name="Meinertzhagen I.A."/>
            <person name="Necula S."/>
            <person name="Nonaka M."/>
            <person name="Putnam N."/>
            <person name="Rash S."/>
            <person name="Saiga H."/>
            <person name="Satake M."/>
            <person name="Terry A."/>
            <person name="Yamada L."/>
            <person name="Wang H.G."/>
            <person name="Awazu S."/>
            <person name="Azumi K."/>
            <person name="Boore J."/>
            <person name="Branno M."/>
            <person name="Chin-Bow S."/>
            <person name="DeSantis R."/>
            <person name="Doyle S."/>
            <person name="Francino P."/>
            <person name="Keys D.N."/>
            <person name="Haga S."/>
            <person name="Hayashi H."/>
            <person name="Hino K."/>
            <person name="Imai K.S."/>
            <person name="Inaba K."/>
            <person name="Kano S."/>
            <person name="Kobayashi K."/>
            <person name="Kobayashi M."/>
            <person name="Lee B.I."/>
            <person name="Makabe K.W."/>
            <person name="Manohar C."/>
            <person name="Matassi G."/>
            <person name="Medina M."/>
            <person name="Mochizuki Y."/>
            <person name="Mount S."/>
            <person name="Morishita T."/>
            <person name="Miura S."/>
            <person name="Nakayama A."/>
            <person name="Nishizaka S."/>
            <person name="Nomoto H."/>
            <person name="Ohta F."/>
            <person name="Oishi K."/>
            <person name="Rigoutsos I."/>
            <person name="Sano M."/>
            <person name="Sasaki A."/>
            <person name="Sasakura Y."/>
            <person name="Shoguchi E."/>
            <person name="Shin-i T."/>
            <person name="Spagnuolo A."/>
            <person name="Stainier D."/>
            <person name="Suzuki M.M."/>
            <person name="Tassy O."/>
            <person name="Takatori N."/>
            <person name="Tokuoka M."/>
            <person name="Yagi K."/>
            <person name="Yoshizaki F."/>
            <person name="Wada S."/>
            <person name="Zhang C."/>
            <person name="Hyatt P.D."/>
            <person name="Larimer F."/>
            <person name="Detter C."/>
            <person name="Doggett N."/>
            <person name="Glavina T."/>
            <person name="Hawkins T."/>
            <person name="Richardson P."/>
            <person name="Lucas S."/>
            <person name="Kohara Y."/>
            <person name="Levine M."/>
            <person name="Satoh N."/>
            <person name="Rokhsar D.S."/>
        </authorList>
    </citation>
    <scope>NUCLEOTIDE SEQUENCE [LARGE SCALE GENOMIC DNA]</scope>
</reference>
<dbReference type="AlphaFoldDB" id="F6UFW3"/>
<organism evidence="2 3">
    <name type="scientific">Ciona intestinalis</name>
    <name type="common">Transparent sea squirt</name>
    <name type="synonym">Ascidia intestinalis</name>
    <dbReference type="NCBI Taxonomy" id="7719"/>
    <lineage>
        <taxon>Eukaryota</taxon>
        <taxon>Metazoa</taxon>
        <taxon>Chordata</taxon>
        <taxon>Tunicata</taxon>
        <taxon>Ascidiacea</taxon>
        <taxon>Phlebobranchia</taxon>
        <taxon>Cionidae</taxon>
        <taxon>Ciona</taxon>
    </lineage>
</organism>
<proteinExistence type="inferred from homology"/>
<evidence type="ECO:0000313" key="2">
    <source>
        <dbReference type="Ensembl" id="ENSCINP00000024384.2"/>
    </source>
</evidence>
<protein>
    <recommendedName>
        <fullName evidence="4">Methyltransferase-like protein 4</fullName>
    </recommendedName>
</protein>
<sequence length="204" mass="24061">MSDMEGLKQIVEESKNGGKYNCIVMDPPWENKSVKRGKKYNWLSFDDIIKMPVPQLTEEGCYVIVWVTNKQRIMNFVKKTLFPMWNIDFQVIWHWVKVTIAGKPLYPFDSLHKKPYETIIIGRYNPKRSHQPKCIENMKELVICSIPCSQHSHKPPLSEILQRYTDLQENSKCLEMFARNLIPGWTSWGNEVLKFQNVSYFEEA</sequence>
<dbReference type="GeneTree" id="ENSGT00390000016237"/>
<evidence type="ECO:0008006" key="4">
    <source>
        <dbReference type="Google" id="ProtNLM"/>
    </source>
</evidence>
<dbReference type="GO" id="GO:0008757">
    <property type="term" value="F:S-adenosylmethionine-dependent methyltransferase activity"/>
    <property type="evidence" value="ECO:0007669"/>
    <property type="project" value="UniProtKB-ARBA"/>
</dbReference>
<dbReference type="PANTHER" id="PTHR12829:SF4">
    <property type="entry name" value="N(6)-ADENINE-SPECIFIC METHYLTRANSFERASE METTL4"/>
    <property type="match status" value="1"/>
</dbReference>
<dbReference type="Ensembl" id="ENSCINT00000024630.2">
    <property type="protein sequence ID" value="ENSCINP00000024384.2"/>
    <property type="gene ID" value="ENSCING00000013236.2"/>
</dbReference>
<dbReference type="Pfam" id="PF05063">
    <property type="entry name" value="MT-A70"/>
    <property type="match status" value="1"/>
</dbReference>
<dbReference type="PANTHER" id="PTHR12829">
    <property type="entry name" value="N6-ADENOSINE-METHYLTRANSFERASE"/>
    <property type="match status" value="1"/>
</dbReference>
<evidence type="ECO:0000256" key="1">
    <source>
        <dbReference type="PROSITE-ProRule" id="PRU00489"/>
    </source>
</evidence>
<keyword evidence="3" id="KW-1185">Reference proteome</keyword>
<reference evidence="2" key="3">
    <citation type="submission" date="2025-08" db="UniProtKB">
        <authorList>
            <consortium name="Ensembl"/>
        </authorList>
    </citation>
    <scope>IDENTIFICATION</scope>
</reference>
<dbReference type="InterPro" id="IPR007757">
    <property type="entry name" value="MT-A70-like"/>
</dbReference>
<comment type="similarity">
    <text evidence="1">Belongs to the MT-A70-like family.</text>
</comment>
<evidence type="ECO:0000313" key="3">
    <source>
        <dbReference type="Proteomes" id="UP000008144"/>
    </source>
</evidence>
<dbReference type="SMR" id="F6UFW3"/>